<dbReference type="AlphaFoldDB" id="Q1JMZ3"/>
<keyword evidence="1" id="KW-1133">Transmembrane helix</keyword>
<feature type="transmembrane region" description="Helical" evidence="1">
    <location>
        <begin position="76"/>
        <end position="95"/>
    </location>
</feature>
<name>Q1JMZ3_STRPC</name>
<proteinExistence type="predicted"/>
<sequence>MQILATNVIIVILLKKEFFMEWIKLIGIVIIVLGFILKCDAIATVVVAGLVTALVSGISFIDFLDILGKEFTNQRLLTIFFITLPLIGLSETYGLKHRATQLIQRVQALTVGRLLTLYLIIRELAGLFSIRLGGHPQFVRPLIQPMGEAAAKANIGEELTDAEKDDIKAMAAANENFGNFFAQNTFVGAGGVLLIAGTLEQLGYDGNQAKIAFSSILIAIISIIIVAIYNYLFEKKMERQHQKGDN</sequence>
<feature type="transmembrane region" description="Helical" evidence="1">
    <location>
        <begin position="18"/>
        <end position="36"/>
    </location>
</feature>
<reference evidence="2 3" key="1">
    <citation type="journal article" date="2006" name="Proc. Natl. Acad. Sci. U.S.A.">
        <title>Molecular genetic anatomy of inter- and intraserotype variation in the human bacterial pathogen group A Streptococcus.</title>
        <authorList>
            <person name="Beres S.B."/>
            <person name="Richter E.W."/>
            <person name="Nagiec M.J."/>
            <person name="Sumby P."/>
            <person name="Porcella S.F."/>
            <person name="DeLeo F.R."/>
            <person name="Musser J.M."/>
        </authorList>
    </citation>
    <scope>NUCLEOTIDE SEQUENCE [LARGE SCALE GENOMIC DNA]</scope>
    <source>
        <strain evidence="2 3">MGAS9429</strain>
    </source>
</reference>
<dbReference type="HOGENOM" id="CLU_099769_0_0_9"/>
<dbReference type="InterPro" id="IPR010374">
    <property type="entry name" value="DUF969"/>
</dbReference>
<keyword evidence="1" id="KW-0472">Membrane</keyword>
<evidence type="ECO:0000256" key="1">
    <source>
        <dbReference type="SAM" id="Phobius"/>
    </source>
</evidence>
<evidence type="ECO:0000313" key="3">
    <source>
        <dbReference type="Proteomes" id="UP000002433"/>
    </source>
</evidence>
<dbReference type="EMBL" id="CP000259">
    <property type="protein sequence ID" value="ABF31606.1"/>
    <property type="molecule type" value="Genomic_DNA"/>
</dbReference>
<organism evidence="2 3">
    <name type="scientific">Streptococcus pyogenes serotype M12 (strain MGAS9429)</name>
    <dbReference type="NCBI Taxonomy" id="370551"/>
    <lineage>
        <taxon>Bacteria</taxon>
        <taxon>Bacillati</taxon>
        <taxon>Bacillota</taxon>
        <taxon>Bacilli</taxon>
        <taxon>Lactobacillales</taxon>
        <taxon>Streptococcaceae</taxon>
        <taxon>Streptococcus</taxon>
    </lineage>
</organism>
<feature type="transmembrane region" description="Helical" evidence="1">
    <location>
        <begin position="42"/>
        <end position="64"/>
    </location>
</feature>
<dbReference type="KEGG" id="spk:MGAS9429_Spy0418"/>
<feature type="transmembrane region" description="Helical" evidence="1">
    <location>
        <begin position="180"/>
        <end position="199"/>
    </location>
</feature>
<dbReference type="Pfam" id="PF06149">
    <property type="entry name" value="DUF969"/>
    <property type="match status" value="1"/>
</dbReference>
<gene>
    <name evidence="2" type="ordered locus">MGAS9429_Spy0418</name>
</gene>
<feature type="transmembrane region" description="Helical" evidence="1">
    <location>
        <begin position="211"/>
        <end position="233"/>
    </location>
</feature>
<evidence type="ECO:0000313" key="2">
    <source>
        <dbReference type="EMBL" id="ABF31606.1"/>
    </source>
</evidence>
<keyword evidence="1" id="KW-0812">Transmembrane</keyword>
<dbReference type="Proteomes" id="UP000002433">
    <property type="component" value="Chromosome"/>
</dbReference>
<protein>
    <submittedName>
        <fullName evidence="2">Permease</fullName>
    </submittedName>
</protein>
<accession>Q1JMZ3</accession>